<evidence type="ECO:0000313" key="3">
    <source>
        <dbReference type="Proteomes" id="UP000027586"/>
    </source>
</evidence>
<dbReference type="EMBL" id="CBTN010000026">
    <property type="protein sequence ID" value="CDH54924.1"/>
    <property type="molecule type" value="Genomic_DNA"/>
</dbReference>
<comment type="caution">
    <text evidence="2">The sequence shown here is derived from an EMBL/GenBank/DDBJ whole genome shotgun (WGS) entry which is preliminary data.</text>
</comment>
<dbReference type="OrthoDB" id="2269815at2759"/>
<evidence type="ECO:0000313" key="2">
    <source>
        <dbReference type="EMBL" id="CDH54924.1"/>
    </source>
</evidence>
<sequence>MRFTITAALGCLFAASLAHAQGQPPAGTDPLEALGNYCKVLGPAGQDPVALTTSFCQNLAAGDAATGASKGGAASSIPGVKELCELVKKEPPQAEQALGAVEGTAPLPEAAKGILNKAQNICKEQGKPTSAGDKAAADGATQ</sequence>
<organism evidence="2 3">
    <name type="scientific">Lichtheimia corymbifera JMRC:FSU:9682</name>
    <dbReference type="NCBI Taxonomy" id="1263082"/>
    <lineage>
        <taxon>Eukaryota</taxon>
        <taxon>Fungi</taxon>
        <taxon>Fungi incertae sedis</taxon>
        <taxon>Mucoromycota</taxon>
        <taxon>Mucoromycotina</taxon>
        <taxon>Mucoromycetes</taxon>
        <taxon>Mucorales</taxon>
        <taxon>Lichtheimiaceae</taxon>
        <taxon>Lichtheimia</taxon>
    </lineage>
</organism>
<dbReference type="AlphaFoldDB" id="A0A068RY32"/>
<accession>A0A068RY32</accession>
<protein>
    <recommendedName>
        <fullName evidence="4">Secreted protein</fullName>
    </recommendedName>
</protein>
<reference evidence="2" key="1">
    <citation type="submission" date="2013-08" db="EMBL/GenBank/DDBJ databases">
        <title>Gene expansion shapes genome architecture in the human pathogen Lichtheimia corymbifera: an evolutionary genomics analysis in the ancient terrestrial Mucorales (Mucoromycotina).</title>
        <authorList>
            <person name="Schwartze V.U."/>
            <person name="Winter S."/>
            <person name="Shelest E."/>
            <person name="Marcet-Houben M."/>
            <person name="Horn F."/>
            <person name="Wehner S."/>
            <person name="Hoffmann K."/>
            <person name="Riege K."/>
            <person name="Sammeth M."/>
            <person name="Nowrousian M."/>
            <person name="Valiante V."/>
            <person name="Linde J."/>
            <person name="Jacobsen I.D."/>
            <person name="Marz M."/>
            <person name="Brakhage A.A."/>
            <person name="Gabaldon T."/>
            <person name="Bocker S."/>
            <person name="Voigt K."/>
        </authorList>
    </citation>
    <scope>NUCLEOTIDE SEQUENCE [LARGE SCALE GENOMIC DNA]</scope>
    <source>
        <strain evidence="2">FSU 9682</strain>
    </source>
</reference>
<dbReference type="VEuPathDB" id="FungiDB:LCOR_06132.1"/>
<evidence type="ECO:0008006" key="4">
    <source>
        <dbReference type="Google" id="ProtNLM"/>
    </source>
</evidence>
<keyword evidence="1" id="KW-0732">Signal</keyword>
<dbReference type="Proteomes" id="UP000027586">
    <property type="component" value="Unassembled WGS sequence"/>
</dbReference>
<name>A0A068RY32_9FUNG</name>
<keyword evidence="3" id="KW-1185">Reference proteome</keyword>
<gene>
    <name evidence="2" type="ORF">LCOR_06132.1</name>
</gene>
<evidence type="ECO:0000256" key="1">
    <source>
        <dbReference type="SAM" id="SignalP"/>
    </source>
</evidence>
<feature type="chain" id="PRO_5001652831" description="Secreted protein" evidence="1">
    <location>
        <begin position="23"/>
        <end position="142"/>
    </location>
</feature>
<proteinExistence type="predicted"/>
<feature type="signal peptide" evidence="1">
    <location>
        <begin position="1"/>
        <end position="22"/>
    </location>
</feature>